<name>A0ABT1DBP3_9PROT</name>
<dbReference type="PANTHER" id="PTHR13096:SF8">
    <property type="entry name" value="RIBOSOMAL OXYGENASE 1"/>
    <property type="match status" value="1"/>
</dbReference>
<dbReference type="PROSITE" id="PS51184">
    <property type="entry name" value="JMJC"/>
    <property type="match status" value="1"/>
</dbReference>
<evidence type="ECO:0000259" key="4">
    <source>
        <dbReference type="PROSITE" id="PS51184"/>
    </source>
</evidence>
<evidence type="ECO:0000256" key="3">
    <source>
        <dbReference type="ARBA" id="ARBA00023004"/>
    </source>
</evidence>
<keyword evidence="2" id="KW-0479">Metal-binding</keyword>
<reference evidence="5 6" key="1">
    <citation type="submission" date="2021-12" db="EMBL/GenBank/DDBJ databases">
        <title>Siccirubricoccus leaddurans sp. nov., a high concentration Zn2+ tolerance bacterium.</title>
        <authorList>
            <person name="Cao Y."/>
        </authorList>
    </citation>
    <scope>NUCLEOTIDE SEQUENCE [LARGE SCALE GENOMIC DNA]</scope>
    <source>
        <strain evidence="5 6">KC 17139</strain>
    </source>
</reference>
<dbReference type="RefSeq" id="WP_252955964.1">
    <property type="nucleotide sequence ID" value="NZ_JAFIRR010000187.1"/>
</dbReference>
<feature type="domain" description="JmjC" evidence="4">
    <location>
        <begin position="74"/>
        <end position="246"/>
    </location>
</feature>
<comment type="caution">
    <text evidence="5">The sequence shown here is derived from an EMBL/GenBank/DDBJ whole genome shotgun (WGS) entry which is preliminary data.</text>
</comment>
<sequence>MADTLAKIACDLAFGALPVEAVLALREGTAWRRFTGGAPDRFRPLLSVADLDAFLLTAGARVPRIAMADSARQGGAGLPEEEYALPNGLVDPMRVFARFDAGATLIASQLQEVHAPLARFCRGLEQLFLHGMQANAYLTPPGAQGFRPHYDTHDVLVLQVEGEKLWRVWPHQPVPHPTGQTPFRHDIPLEGEPESFVLREGEALYLPRGVVHDAQSQVGDHSLHLTIGFLEPSWADALRLLLDRREQEDARLRAPFPSWRLGEEAAGAALLEELAARLAGLAGEAALEAIGLGLLEGLADQRLPLPARGLLSPPPGPETALRLSDAMLHHVAALPDGSAQLCWAGGRLALGARELGWVQALADGASPAMLGEGAMAFCRRLWAVGLLEG</sequence>
<evidence type="ECO:0000256" key="1">
    <source>
        <dbReference type="ARBA" id="ARBA00001954"/>
    </source>
</evidence>
<dbReference type="SUPFAM" id="SSF51197">
    <property type="entry name" value="Clavaminate synthase-like"/>
    <property type="match status" value="1"/>
</dbReference>
<keyword evidence="6" id="KW-1185">Reference proteome</keyword>
<accession>A0ABT1DBP3</accession>
<dbReference type="Pfam" id="PF08007">
    <property type="entry name" value="JmjC_2"/>
    <property type="match status" value="1"/>
</dbReference>
<evidence type="ECO:0000313" key="6">
    <source>
        <dbReference type="Proteomes" id="UP001523392"/>
    </source>
</evidence>
<dbReference type="InterPro" id="IPR039994">
    <property type="entry name" value="NO66-like"/>
</dbReference>
<keyword evidence="3" id="KW-0408">Iron</keyword>
<evidence type="ECO:0000313" key="5">
    <source>
        <dbReference type="EMBL" id="MCO6419349.1"/>
    </source>
</evidence>
<gene>
    <name evidence="5" type="ORF">JYK14_24765</name>
</gene>
<dbReference type="PANTHER" id="PTHR13096">
    <property type="entry name" value="MINA53 MYC INDUCED NUCLEAR ANTIGEN"/>
    <property type="match status" value="1"/>
</dbReference>
<organism evidence="5 6">
    <name type="scientific">Siccirubricoccus soli</name>
    <dbReference type="NCBI Taxonomy" id="2899147"/>
    <lineage>
        <taxon>Bacteria</taxon>
        <taxon>Pseudomonadati</taxon>
        <taxon>Pseudomonadota</taxon>
        <taxon>Alphaproteobacteria</taxon>
        <taxon>Acetobacterales</taxon>
        <taxon>Roseomonadaceae</taxon>
        <taxon>Siccirubricoccus</taxon>
    </lineage>
</organism>
<dbReference type="EMBL" id="JAFIRR010000187">
    <property type="protein sequence ID" value="MCO6419349.1"/>
    <property type="molecule type" value="Genomic_DNA"/>
</dbReference>
<dbReference type="InterPro" id="IPR003347">
    <property type="entry name" value="JmjC_dom"/>
</dbReference>
<dbReference type="Proteomes" id="UP001523392">
    <property type="component" value="Unassembled WGS sequence"/>
</dbReference>
<proteinExistence type="predicted"/>
<dbReference type="Gene3D" id="2.60.120.650">
    <property type="entry name" value="Cupin"/>
    <property type="match status" value="1"/>
</dbReference>
<protein>
    <submittedName>
        <fullName evidence="5">Cupin domain-containing protein</fullName>
    </submittedName>
</protein>
<comment type="cofactor">
    <cofactor evidence="1">
        <name>Fe(2+)</name>
        <dbReference type="ChEBI" id="CHEBI:29033"/>
    </cofactor>
</comment>
<evidence type="ECO:0000256" key="2">
    <source>
        <dbReference type="ARBA" id="ARBA00022723"/>
    </source>
</evidence>